<comment type="caution">
    <text evidence="1">The sequence shown here is derived from an EMBL/GenBank/DDBJ whole genome shotgun (WGS) entry which is preliminary data.</text>
</comment>
<dbReference type="AlphaFoldDB" id="A0A1Y2JZ73"/>
<dbReference type="STRING" id="1434232.MAIT1_00638"/>
<dbReference type="InterPro" id="IPR010323">
    <property type="entry name" value="DUF924"/>
</dbReference>
<proteinExistence type="predicted"/>
<name>A0A1Y2JZ73_9PROT</name>
<organism evidence="1 2">
    <name type="scientific">Magnetofaba australis IT-1</name>
    <dbReference type="NCBI Taxonomy" id="1434232"/>
    <lineage>
        <taxon>Bacteria</taxon>
        <taxon>Pseudomonadati</taxon>
        <taxon>Pseudomonadota</taxon>
        <taxon>Magnetococcia</taxon>
        <taxon>Magnetococcales</taxon>
        <taxon>Magnetococcaceae</taxon>
        <taxon>Magnetofaba</taxon>
    </lineage>
</organism>
<keyword evidence="2" id="KW-1185">Reference proteome</keyword>
<evidence type="ECO:0000313" key="1">
    <source>
        <dbReference type="EMBL" id="OSM00186.1"/>
    </source>
</evidence>
<dbReference type="InterPro" id="IPR011990">
    <property type="entry name" value="TPR-like_helical_dom_sf"/>
</dbReference>
<dbReference type="Proteomes" id="UP000194003">
    <property type="component" value="Unassembled WGS sequence"/>
</dbReference>
<dbReference type="EMBL" id="LVJN01000021">
    <property type="protein sequence ID" value="OSM00186.1"/>
    <property type="molecule type" value="Genomic_DNA"/>
</dbReference>
<accession>A0A1Y2JZ73</accession>
<evidence type="ECO:0008006" key="3">
    <source>
        <dbReference type="Google" id="ProtNLM"/>
    </source>
</evidence>
<dbReference type="RefSeq" id="WP_085446626.1">
    <property type="nucleotide sequence ID" value="NZ_LVJN01000021.1"/>
</dbReference>
<gene>
    <name evidence="1" type="ORF">MAIT1_00638</name>
</gene>
<reference evidence="1 2" key="1">
    <citation type="journal article" date="2016" name="BMC Genomics">
        <title>Combined genomic and structural analyses of a cultured magnetotactic bacterium reveals its niche adaptation to a dynamic environment.</title>
        <authorList>
            <person name="Araujo A.C."/>
            <person name="Morillo V."/>
            <person name="Cypriano J."/>
            <person name="Teixeira L.C."/>
            <person name="Leao P."/>
            <person name="Lyra S."/>
            <person name="Almeida L.G."/>
            <person name="Bazylinski D.A."/>
            <person name="Vasconcellos A.T."/>
            <person name="Abreu F."/>
            <person name="Lins U."/>
        </authorList>
    </citation>
    <scope>NUCLEOTIDE SEQUENCE [LARGE SCALE GENOMIC DNA]</scope>
    <source>
        <strain evidence="1 2">IT-1</strain>
    </source>
</reference>
<dbReference type="Gene3D" id="1.20.58.320">
    <property type="entry name" value="TPR-like"/>
    <property type="match status" value="1"/>
</dbReference>
<dbReference type="OrthoDB" id="7593450at2"/>
<dbReference type="SUPFAM" id="SSF48452">
    <property type="entry name" value="TPR-like"/>
    <property type="match status" value="1"/>
</dbReference>
<protein>
    <recommendedName>
        <fullName evidence="3">Transmembrane protein</fullName>
    </recommendedName>
</protein>
<dbReference type="Gene3D" id="1.25.40.10">
    <property type="entry name" value="Tetratricopeptide repeat domain"/>
    <property type="match status" value="1"/>
</dbReference>
<dbReference type="Pfam" id="PF06041">
    <property type="entry name" value="DUF924"/>
    <property type="match status" value="1"/>
</dbReference>
<sequence length="189" mass="21154">MIAPAAQAVLDFWFGAEGDPEYGQPRRIWFQQDAAFDAEIVERFGALHAEAAAGALSDWMATPHGALARIIVLDQFSRNLHRDDGRAFACDPLALTAAKFATERGDHRLVLPVMAGFFLLPFEHSENLADQDHAITLFTELDNEQGLLWARRHRDVIARFGRFPHRNAALGRENTPEETAFLTQPGSRF</sequence>
<evidence type="ECO:0000313" key="2">
    <source>
        <dbReference type="Proteomes" id="UP000194003"/>
    </source>
</evidence>